<organism evidence="9 10">
    <name type="scientific">Candidatus Gottesmanbacteria bacterium RIFCSPLOWO2_01_FULL_49_10</name>
    <dbReference type="NCBI Taxonomy" id="1798396"/>
    <lineage>
        <taxon>Bacteria</taxon>
        <taxon>Candidatus Gottesmaniibacteriota</taxon>
    </lineage>
</organism>
<dbReference type="SUPFAM" id="SSF55874">
    <property type="entry name" value="ATPase domain of HSP90 chaperone/DNA topoisomerase II/histidine kinase"/>
    <property type="match status" value="1"/>
</dbReference>
<dbReference type="STRING" id="1798396.A2973_05245"/>
<keyword evidence="4" id="KW-0808">Transferase</keyword>
<dbReference type="SMART" id="SM00387">
    <property type="entry name" value="HATPase_c"/>
    <property type="match status" value="1"/>
</dbReference>
<dbReference type="EMBL" id="MFJZ01000032">
    <property type="protein sequence ID" value="OGG30022.1"/>
    <property type="molecule type" value="Genomic_DNA"/>
</dbReference>
<reference evidence="9 10" key="1">
    <citation type="journal article" date="2016" name="Nat. Commun.">
        <title>Thousands of microbial genomes shed light on interconnected biogeochemical processes in an aquifer system.</title>
        <authorList>
            <person name="Anantharaman K."/>
            <person name="Brown C.T."/>
            <person name="Hug L.A."/>
            <person name="Sharon I."/>
            <person name="Castelle C.J."/>
            <person name="Probst A.J."/>
            <person name="Thomas B.C."/>
            <person name="Singh A."/>
            <person name="Wilkins M.J."/>
            <person name="Karaoz U."/>
            <person name="Brodie E.L."/>
            <person name="Williams K.H."/>
            <person name="Hubbard S.S."/>
            <person name="Banfield J.F."/>
        </authorList>
    </citation>
    <scope>NUCLEOTIDE SEQUENCE [LARGE SCALE GENOMIC DNA]</scope>
</reference>
<feature type="transmembrane region" description="Helical" evidence="7">
    <location>
        <begin position="77"/>
        <end position="98"/>
    </location>
</feature>
<proteinExistence type="predicted"/>
<dbReference type="PANTHER" id="PTHR45453:SF1">
    <property type="entry name" value="PHOSPHATE REGULON SENSOR PROTEIN PHOR"/>
    <property type="match status" value="1"/>
</dbReference>
<evidence type="ECO:0000256" key="1">
    <source>
        <dbReference type="ARBA" id="ARBA00000085"/>
    </source>
</evidence>
<dbReference type="SMART" id="SM00388">
    <property type="entry name" value="HisKA"/>
    <property type="match status" value="1"/>
</dbReference>
<feature type="domain" description="Histidine kinase" evidence="8">
    <location>
        <begin position="118"/>
        <end position="335"/>
    </location>
</feature>
<comment type="catalytic activity">
    <reaction evidence="1">
        <text>ATP + protein L-histidine = ADP + protein N-phospho-L-histidine.</text>
        <dbReference type="EC" id="2.7.13.3"/>
    </reaction>
</comment>
<dbReference type="PROSITE" id="PS50109">
    <property type="entry name" value="HIS_KIN"/>
    <property type="match status" value="1"/>
</dbReference>
<dbReference type="CDD" id="cd00075">
    <property type="entry name" value="HATPase"/>
    <property type="match status" value="1"/>
</dbReference>
<dbReference type="InterPro" id="IPR004358">
    <property type="entry name" value="Sig_transdc_His_kin-like_C"/>
</dbReference>
<dbReference type="InterPro" id="IPR050351">
    <property type="entry name" value="BphY/WalK/GraS-like"/>
</dbReference>
<keyword evidence="7" id="KW-0812">Transmembrane</keyword>
<dbReference type="GO" id="GO:0016036">
    <property type="term" value="P:cellular response to phosphate starvation"/>
    <property type="evidence" value="ECO:0007669"/>
    <property type="project" value="TreeGrafter"/>
</dbReference>
<keyword evidence="3" id="KW-0597">Phosphoprotein</keyword>
<dbReference type="SUPFAM" id="SSF47384">
    <property type="entry name" value="Homodimeric domain of signal transducing histidine kinase"/>
    <property type="match status" value="1"/>
</dbReference>
<evidence type="ECO:0000256" key="6">
    <source>
        <dbReference type="ARBA" id="ARBA00023012"/>
    </source>
</evidence>
<dbReference type="InterPro" id="IPR003661">
    <property type="entry name" value="HisK_dim/P_dom"/>
</dbReference>
<dbReference type="PANTHER" id="PTHR45453">
    <property type="entry name" value="PHOSPHATE REGULON SENSOR PROTEIN PHOR"/>
    <property type="match status" value="1"/>
</dbReference>
<keyword evidence="7" id="KW-1133">Transmembrane helix</keyword>
<accession>A0A1F6AZV4</accession>
<dbReference type="AlphaFoldDB" id="A0A1F6AZV4"/>
<dbReference type="GO" id="GO:0005886">
    <property type="term" value="C:plasma membrane"/>
    <property type="evidence" value="ECO:0007669"/>
    <property type="project" value="TreeGrafter"/>
</dbReference>
<keyword evidence="6" id="KW-0902">Two-component regulatory system</keyword>
<dbReference type="PRINTS" id="PR00344">
    <property type="entry name" value="BCTRLSENSOR"/>
</dbReference>
<evidence type="ECO:0000256" key="4">
    <source>
        <dbReference type="ARBA" id="ARBA00022679"/>
    </source>
</evidence>
<keyword evidence="5" id="KW-0418">Kinase</keyword>
<protein>
    <recommendedName>
        <fullName evidence="2">histidine kinase</fullName>
        <ecNumber evidence="2">2.7.13.3</ecNumber>
    </recommendedName>
</protein>
<name>A0A1F6AZV4_9BACT</name>
<dbReference type="InterPro" id="IPR036890">
    <property type="entry name" value="HATPase_C_sf"/>
</dbReference>
<evidence type="ECO:0000313" key="9">
    <source>
        <dbReference type="EMBL" id="OGG30022.1"/>
    </source>
</evidence>
<gene>
    <name evidence="9" type="ORF">A2973_05245</name>
</gene>
<dbReference type="Pfam" id="PF02518">
    <property type="entry name" value="HATPase_c"/>
    <property type="match status" value="1"/>
</dbReference>
<evidence type="ECO:0000256" key="5">
    <source>
        <dbReference type="ARBA" id="ARBA00022777"/>
    </source>
</evidence>
<keyword evidence="7" id="KW-0472">Membrane</keyword>
<sequence>MFQKARISLTLWYLSIIILISISFSLVLYKGFTNELNRIERIQRFRQESIEEFPHNRQFLYRIDPEVLEETRHRIRFILILVNVGIFVVAGGAGYLLAGKTLKPIGEMVEEQNRFISDASHELRTPLTSLKSTFEVHLRNRDRTLTEADTLAKESIGEVDKLQTLSESLLQLAQYQESSGHTHFESFMVSQILDDAIHKIRPLAKHKKISVTYQPSNARVYGNKYDLTDLFVILLDNAVKYSHLKGIIDIEVIKSDGHITLAIKDQGIGIEKADLPHIFDRFYRADRARSKSRNDGYGLGLSIAKKIVAIHHGTIQVQSTPHKGSIFYVCLPVNKVA</sequence>
<dbReference type="EC" id="2.7.13.3" evidence="2"/>
<dbReference type="InterPro" id="IPR036097">
    <property type="entry name" value="HisK_dim/P_sf"/>
</dbReference>
<comment type="caution">
    <text evidence="9">The sequence shown here is derived from an EMBL/GenBank/DDBJ whole genome shotgun (WGS) entry which is preliminary data.</text>
</comment>
<dbReference type="Proteomes" id="UP000176409">
    <property type="component" value="Unassembled WGS sequence"/>
</dbReference>
<dbReference type="Pfam" id="PF00512">
    <property type="entry name" value="HisKA"/>
    <property type="match status" value="1"/>
</dbReference>
<dbReference type="GO" id="GO:0004721">
    <property type="term" value="F:phosphoprotein phosphatase activity"/>
    <property type="evidence" value="ECO:0007669"/>
    <property type="project" value="TreeGrafter"/>
</dbReference>
<dbReference type="GO" id="GO:0000155">
    <property type="term" value="F:phosphorelay sensor kinase activity"/>
    <property type="evidence" value="ECO:0007669"/>
    <property type="project" value="InterPro"/>
</dbReference>
<evidence type="ECO:0000313" key="10">
    <source>
        <dbReference type="Proteomes" id="UP000176409"/>
    </source>
</evidence>
<dbReference type="InterPro" id="IPR003594">
    <property type="entry name" value="HATPase_dom"/>
</dbReference>
<feature type="transmembrane region" description="Helical" evidence="7">
    <location>
        <begin position="12"/>
        <end position="32"/>
    </location>
</feature>
<evidence type="ECO:0000256" key="7">
    <source>
        <dbReference type="SAM" id="Phobius"/>
    </source>
</evidence>
<dbReference type="FunFam" id="3.30.565.10:FF:000006">
    <property type="entry name" value="Sensor histidine kinase WalK"/>
    <property type="match status" value="1"/>
</dbReference>
<evidence type="ECO:0000259" key="8">
    <source>
        <dbReference type="PROSITE" id="PS50109"/>
    </source>
</evidence>
<dbReference type="Gene3D" id="1.10.287.130">
    <property type="match status" value="1"/>
</dbReference>
<dbReference type="Gene3D" id="3.30.565.10">
    <property type="entry name" value="Histidine kinase-like ATPase, C-terminal domain"/>
    <property type="match status" value="1"/>
</dbReference>
<dbReference type="CDD" id="cd00082">
    <property type="entry name" value="HisKA"/>
    <property type="match status" value="1"/>
</dbReference>
<evidence type="ECO:0000256" key="2">
    <source>
        <dbReference type="ARBA" id="ARBA00012438"/>
    </source>
</evidence>
<evidence type="ECO:0000256" key="3">
    <source>
        <dbReference type="ARBA" id="ARBA00022553"/>
    </source>
</evidence>
<dbReference type="InterPro" id="IPR005467">
    <property type="entry name" value="His_kinase_dom"/>
</dbReference>